<sequence>MDAQSGQRDRQMYSRDWWKLQHVVAQGNHSEQWNLALEIREKLERYDDALLRYHQISTTLARPRRIDVDILAKNLTDPSLPDDYLLGLDKSIWKDEKLREDLISVNPVHDFSIITKSLIKTCLRPYHNVLGHRSRARKSSQVNADADLHHYEDEHLERAADVISTVVASILPVVAIVVLYIVHPMPARLGLIAAFTATF</sequence>
<dbReference type="AlphaFoldDB" id="A0A0D2HI41"/>
<dbReference type="VEuPathDB" id="FungiDB:Z520_03138"/>
<dbReference type="Pfam" id="PF20237">
    <property type="entry name" value="DUF6594"/>
    <property type="match status" value="1"/>
</dbReference>
<feature type="domain" description="DUF6594" evidence="2">
    <location>
        <begin position="4"/>
        <end position="199"/>
    </location>
</feature>
<evidence type="ECO:0000313" key="3">
    <source>
        <dbReference type="EMBL" id="KIY01586.1"/>
    </source>
</evidence>
<keyword evidence="1" id="KW-1133">Transmembrane helix</keyword>
<dbReference type="PANTHER" id="PTHR34502">
    <property type="entry name" value="DUF6594 DOMAIN-CONTAINING PROTEIN-RELATED"/>
    <property type="match status" value="1"/>
</dbReference>
<dbReference type="OrthoDB" id="3533814at2759"/>
<dbReference type="PANTHER" id="PTHR34502:SF5">
    <property type="entry name" value="DUF6594 DOMAIN-CONTAINING PROTEIN"/>
    <property type="match status" value="1"/>
</dbReference>
<keyword evidence="1" id="KW-0472">Membrane</keyword>
<feature type="transmembrane region" description="Helical" evidence="1">
    <location>
        <begin position="162"/>
        <end position="182"/>
    </location>
</feature>
<protein>
    <recommendedName>
        <fullName evidence="2">DUF6594 domain-containing protein</fullName>
    </recommendedName>
</protein>
<reference evidence="3 4" key="1">
    <citation type="submission" date="2015-01" db="EMBL/GenBank/DDBJ databases">
        <title>The Genome Sequence of Fonsecaea multimorphosa CBS 102226.</title>
        <authorList>
            <consortium name="The Broad Institute Genomics Platform"/>
            <person name="Cuomo C."/>
            <person name="de Hoog S."/>
            <person name="Gorbushina A."/>
            <person name="Stielow B."/>
            <person name="Teixiera M."/>
            <person name="Abouelleil A."/>
            <person name="Chapman S.B."/>
            <person name="Priest M."/>
            <person name="Young S.K."/>
            <person name="Wortman J."/>
            <person name="Nusbaum C."/>
            <person name="Birren B."/>
        </authorList>
    </citation>
    <scope>NUCLEOTIDE SEQUENCE [LARGE SCALE GENOMIC DNA]</scope>
    <source>
        <strain evidence="3 4">CBS 102226</strain>
    </source>
</reference>
<evidence type="ECO:0000259" key="2">
    <source>
        <dbReference type="Pfam" id="PF20237"/>
    </source>
</evidence>
<evidence type="ECO:0000313" key="4">
    <source>
        <dbReference type="Proteomes" id="UP000053411"/>
    </source>
</evidence>
<dbReference type="InterPro" id="IPR046529">
    <property type="entry name" value="DUF6594"/>
</dbReference>
<organism evidence="3 4">
    <name type="scientific">Fonsecaea multimorphosa CBS 102226</name>
    <dbReference type="NCBI Taxonomy" id="1442371"/>
    <lineage>
        <taxon>Eukaryota</taxon>
        <taxon>Fungi</taxon>
        <taxon>Dikarya</taxon>
        <taxon>Ascomycota</taxon>
        <taxon>Pezizomycotina</taxon>
        <taxon>Eurotiomycetes</taxon>
        <taxon>Chaetothyriomycetidae</taxon>
        <taxon>Chaetothyriales</taxon>
        <taxon>Herpotrichiellaceae</taxon>
        <taxon>Fonsecaea</taxon>
    </lineage>
</organism>
<dbReference type="STRING" id="1442371.A0A0D2HI41"/>
<gene>
    <name evidence="3" type="ORF">Z520_03138</name>
</gene>
<dbReference type="EMBL" id="KN848065">
    <property type="protein sequence ID" value="KIY01586.1"/>
    <property type="molecule type" value="Genomic_DNA"/>
</dbReference>
<dbReference type="Proteomes" id="UP000053411">
    <property type="component" value="Unassembled WGS sequence"/>
</dbReference>
<keyword evidence="1" id="KW-0812">Transmembrane</keyword>
<dbReference type="GeneID" id="27708884"/>
<dbReference type="RefSeq" id="XP_016635708.1">
    <property type="nucleotide sequence ID" value="XM_016773651.1"/>
</dbReference>
<proteinExistence type="predicted"/>
<name>A0A0D2HI41_9EURO</name>
<accession>A0A0D2HI41</accession>
<keyword evidence="4" id="KW-1185">Reference proteome</keyword>
<evidence type="ECO:0000256" key="1">
    <source>
        <dbReference type="SAM" id="Phobius"/>
    </source>
</evidence>